<dbReference type="RefSeq" id="WP_114309874.1">
    <property type="nucleotide sequence ID" value="NZ_QPJO01000003.1"/>
</dbReference>
<reference evidence="2 3" key="1">
    <citation type="submission" date="2018-07" db="EMBL/GenBank/DDBJ databases">
        <title>Genomic Encyclopedia of Type Strains, Phase III (KMG-III): the genomes of soil and plant-associated and newly described type strains.</title>
        <authorList>
            <person name="Whitman W."/>
        </authorList>
    </citation>
    <scope>NUCLEOTIDE SEQUENCE [LARGE SCALE GENOMIC DNA]</scope>
    <source>
        <strain evidence="2 3">CECT 7958</strain>
    </source>
</reference>
<name>A0A368ZDU1_9FLAO</name>
<dbReference type="GO" id="GO:0005886">
    <property type="term" value="C:plasma membrane"/>
    <property type="evidence" value="ECO:0007669"/>
    <property type="project" value="TreeGrafter"/>
</dbReference>
<dbReference type="GO" id="GO:0070291">
    <property type="term" value="P:N-acylethanolamine metabolic process"/>
    <property type="evidence" value="ECO:0007669"/>
    <property type="project" value="TreeGrafter"/>
</dbReference>
<dbReference type="Pfam" id="PF03009">
    <property type="entry name" value="GDPD"/>
    <property type="match status" value="1"/>
</dbReference>
<evidence type="ECO:0000313" key="3">
    <source>
        <dbReference type="Proteomes" id="UP000253436"/>
    </source>
</evidence>
<dbReference type="Proteomes" id="UP000253436">
    <property type="component" value="Unassembled WGS sequence"/>
</dbReference>
<dbReference type="PROSITE" id="PS51257">
    <property type="entry name" value="PROKAR_LIPOPROTEIN"/>
    <property type="match status" value="1"/>
</dbReference>
<keyword evidence="3" id="KW-1185">Reference proteome</keyword>
<dbReference type="GO" id="GO:0008889">
    <property type="term" value="F:glycerophosphodiester phosphodiesterase activity"/>
    <property type="evidence" value="ECO:0007669"/>
    <property type="project" value="TreeGrafter"/>
</dbReference>
<dbReference type="Gene3D" id="3.20.20.190">
    <property type="entry name" value="Phosphatidylinositol (PI) phosphodiesterase"/>
    <property type="match status" value="1"/>
</dbReference>
<dbReference type="InterPro" id="IPR017946">
    <property type="entry name" value="PLC-like_Pdiesterase_TIM-brl"/>
</dbReference>
<protein>
    <submittedName>
        <fullName evidence="2">Glycerophosphoryl diester phosphodiesterase</fullName>
    </submittedName>
</protein>
<comment type="caution">
    <text evidence="2">The sequence shown here is derived from an EMBL/GenBank/DDBJ whole genome shotgun (WGS) entry which is preliminary data.</text>
</comment>
<dbReference type="GO" id="GO:0006580">
    <property type="term" value="P:ethanolamine metabolic process"/>
    <property type="evidence" value="ECO:0007669"/>
    <property type="project" value="TreeGrafter"/>
</dbReference>
<dbReference type="PANTHER" id="PTHR46320">
    <property type="entry name" value="GLYCEROPHOSPHODIESTER PHOSPHODIESTERASE 1"/>
    <property type="match status" value="1"/>
</dbReference>
<dbReference type="AlphaFoldDB" id="A0A368ZDU1"/>
<sequence>MKHVFIIFVMSLVLGCKESKKQPEAPQVITSILLENFKVSQGDFPRVSVHRGGKGIANYPENCLETLQYVNDSIVAMYEIDVAQTKDGQLVLMHDNAVDRTTTGSGKVKDLSYKALQEFNLVDDYGKVTDFKIPLFSEVLAWSKAHNVILTVDIKRSVSQKTVIEAIRKAKAEDVSIIITYDVEHAVSAYQLAPELLLSVSARNDEEFNRLLAAKIPTENMLAFTGTRLSDAALFQRLHKQNIVCMLGTLGNLDKSAAANGDDLYLKWKKQGADIMATDRPFAAYTALNKIN</sequence>
<dbReference type="EMBL" id="QPJO01000003">
    <property type="protein sequence ID" value="RCW91358.1"/>
    <property type="molecule type" value="Genomic_DNA"/>
</dbReference>
<dbReference type="GO" id="GO:0006644">
    <property type="term" value="P:phospholipid metabolic process"/>
    <property type="evidence" value="ECO:0007669"/>
    <property type="project" value="TreeGrafter"/>
</dbReference>
<dbReference type="PROSITE" id="PS51704">
    <property type="entry name" value="GP_PDE"/>
    <property type="match status" value="1"/>
</dbReference>
<gene>
    <name evidence="2" type="ORF">DFQ08_103186</name>
</gene>
<organism evidence="2 3">
    <name type="scientific">Winogradskyella arenosi</name>
    <dbReference type="NCBI Taxonomy" id="533325"/>
    <lineage>
        <taxon>Bacteria</taxon>
        <taxon>Pseudomonadati</taxon>
        <taxon>Bacteroidota</taxon>
        <taxon>Flavobacteriia</taxon>
        <taxon>Flavobacteriales</taxon>
        <taxon>Flavobacteriaceae</taxon>
        <taxon>Winogradskyella</taxon>
    </lineage>
</organism>
<evidence type="ECO:0000259" key="1">
    <source>
        <dbReference type="PROSITE" id="PS51704"/>
    </source>
</evidence>
<dbReference type="CDD" id="cd08566">
    <property type="entry name" value="GDPD_AtGDE_like"/>
    <property type="match status" value="1"/>
</dbReference>
<evidence type="ECO:0000313" key="2">
    <source>
        <dbReference type="EMBL" id="RCW91358.1"/>
    </source>
</evidence>
<accession>A0A368ZDU1</accession>
<dbReference type="SUPFAM" id="SSF51695">
    <property type="entry name" value="PLC-like phosphodiesterases"/>
    <property type="match status" value="1"/>
</dbReference>
<dbReference type="InterPro" id="IPR030395">
    <property type="entry name" value="GP_PDE_dom"/>
</dbReference>
<feature type="domain" description="GP-PDE" evidence="1">
    <location>
        <begin position="45"/>
        <end position="288"/>
    </location>
</feature>
<proteinExistence type="predicted"/>
<dbReference type="OrthoDB" id="384721at2"/>
<dbReference type="PANTHER" id="PTHR46320:SF1">
    <property type="entry name" value="GLYCEROPHOSPHODIESTER PHOSPHODIESTERASE 1"/>
    <property type="match status" value="1"/>
</dbReference>